<sequence>MKELLHFLWLLVFRAQFAKSRAAMSLEIKSDLELIDWEQLAHVYRRAFEGIQSAELMKTVFHNSYATRIALWNGEVVGGVYAFSDGVLDATIHGLAVNPEFQKRGIGRALMEALMSEFGSNIAVLLTAELQHQVIYRKFGFRPLKTAMALGFPAQDLED</sequence>
<accession>A0A2S8SUL3</accession>
<keyword evidence="3" id="KW-1185">Reference proteome</keyword>
<dbReference type="Proteomes" id="UP000237684">
    <property type="component" value="Unassembled WGS sequence"/>
</dbReference>
<dbReference type="InterPro" id="IPR016181">
    <property type="entry name" value="Acyl_CoA_acyltransferase"/>
</dbReference>
<dbReference type="RefSeq" id="WP_157947575.1">
    <property type="nucleotide sequence ID" value="NZ_NIGF01000005.1"/>
</dbReference>
<dbReference type="OrthoDB" id="9775804at2"/>
<dbReference type="Pfam" id="PF13508">
    <property type="entry name" value="Acetyltransf_7"/>
    <property type="match status" value="1"/>
</dbReference>
<organism evidence="2 3">
    <name type="scientific">Abditibacterium utsteinense</name>
    <dbReference type="NCBI Taxonomy" id="1960156"/>
    <lineage>
        <taxon>Bacteria</taxon>
        <taxon>Pseudomonadati</taxon>
        <taxon>Abditibacteriota</taxon>
        <taxon>Abditibacteriia</taxon>
        <taxon>Abditibacteriales</taxon>
        <taxon>Abditibacteriaceae</taxon>
        <taxon>Abditibacterium</taxon>
    </lineage>
</organism>
<dbReference type="CDD" id="cd04301">
    <property type="entry name" value="NAT_SF"/>
    <property type="match status" value="1"/>
</dbReference>
<dbReference type="GO" id="GO:0016747">
    <property type="term" value="F:acyltransferase activity, transferring groups other than amino-acyl groups"/>
    <property type="evidence" value="ECO:0007669"/>
    <property type="project" value="InterPro"/>
</dbReference>
<dbReference type="AlphaFoldDB" id="A0A2S8SUL3"/>
<evidence type="ECO:0000313" key="3">
    <source>
        <dbReference type="Proteomes" id="UP000237684"/>
    </source>
</evidence>
<feature type="domain" description="N-acetyltransferase" evidence="1">
    <location>
        <begin position="26"/>
        <end position="159"/>
    </location>
</feature>
<dbReference type="InParanoid" id="A0A2S8SUL3"/>
<reference evidence="2 3" key="1">
    <citation type="journal article" date="2018" name="Syst. Appl. Microbiol.">
        <title>Abditibacterium utsteinense sp. nov., the first cultivated member of candidate phylum FBP, isolated from ice-free Antarctic soil samples.</title>
        <authorList>
            <person name="Tahon G."/>
            <person name="Tytgat B."/>
            <person name="Lebbe L."/>
            <person name="Carlier A."/>
            <person name="Willems A."/>
        </authorList>
    </citation>
    <scope>NUCLEOTIDE SEQUENCE [LARGE SCALE GENOMIC DNA]</scope>
    <source>
        <strain evidence="2 3">LMG 29911</strain>
    </source>
</reference>
<proteinExistence type="predicted"/>
<comment type="caution">
    <text evidence="2">The sequence shown here is derived from an EMBL/GenBank/DDBJ whole genome shotgun (WGS) entry which is preliminary data.</text>
</comment>
<evidence type="ECO:0000259" key="1">
    <source>
        <dbReference type="PROSITE" id="PS51186"/>
    </source>
</evidence>
<dbReference type="Gene3D" id="3.40.630.30">
    <property type="match status" value="1"/>
</dbReference>
<name>A0A2S8SUL3_9BACT</name>
<evidence type="ECO:0000313" key="2">
    <source>
        <dbReference type="EMBL" id="PQV64474.1"/>
    </source>
</evidence>
<dbReference type="InterPro" id="IPR000182">
    <property type="entry name" value="GNAT_dom"/>
</dbReference>
<dbReference type="EMBL" id="NIGF01000005">
    <property type="protein sequence ID" value="PQV64474.1"/>
    <property type="molecule type" value="Genomic_DNA"/>
</dbReference>
<protein>
    <submittedName>
        <fullName evidence="2">Putative N-acetyltransferase YhbS</fullName>
    </submittedName>
</protein>
<dbReference type="PROSITE" id="PS51186">
    <property type="entry name" value="GNAT"/>
    <property type="match status" value="1"/>
</dbReference>
<dbReference type="SUPFAM" id="SSF55729">
    <property type="entry name" value="Acyl-CoA N-acyltransferases (Nat)"/>
    <property type="match status" value="1"/>
</dbReference>
<gene>
    <name evidence="2" type="ORF">B1R32_105156</name>
</gene>
<keyword evidence="2" id="KW-0808">Transferase</keyword>